<protein>
    <recommendedName>
        <fullName evidence="4">BAG domain-containing protein</fullName>
    </recommendedName>
</protein>
<name>A0A9D3V9X0_9ROSI</name>
<dbReference type="OrthoDB" id="747353at2759"/>
<dbReference type="GO" id="GO:0009506">
    <property type="term" value="C:plasmodesma"/>
    <property type="evidence" value="ECO:0007669"/>
    <property type="project" value="TreeGrafter"/>
</dbReference>
<evidence type="ECO:0000256" key="1">
    <source>
        <dbReference type="ARBA" id="ARBA00023186"/>
    </source>
</evidence>
<dbReference type="GO" id="GO:0006457">
    <property type="term" value="P:protein folding"/>
    <property type="evidence" value="ECO:0007669"/>
    <property type="project" value="TreeGrafter"/>
</dbReference>
<gene>
    <name evidence="2" type="ORF">J1N35_025946</name>
</gene>
<dbReference type="InterPro" id="IPR040400">
    <property type="entry name" value="BAG5/6/7/8"/>
</dbReference>
<comment type="caution">
    <text evidence="2">The sequence shown here is derived from an EMBL/GenBank/DDBJ whole genome shotgun (WGS) entry which is preliminary data.</text>
</comment>
<keyword evidence="1" id="KW-0143">Chaperone</keyword>
<reference evidence="2 3" key="1">
    <citation type="journal article" date="2021" name="Plant Biotechnol. J.">
        <title>Multi-omics assisted identification of the key and species-specific regulatory components of drought-tolerant mechanisms in Gossypium stocksii.</title>
        <authorList>
            <person name="Yu D."/>
            <person name="Ke L."/>
            <person name="Zhang D."/>
            <person name="Wu Y."/>
            <person name="Sun Y."/>
            <person name="Mei J."/>
            <person name="Sun J."/>
            <person name="Sun Y."/>
        </authorList>
    </citation>
    <scope>NUCLEOTIDE SEQUENCE [LARGE SCALE GENOMIC DNA]</scope>
    <source>
        <strain evidence="3">cv. E1</strain>
        <tissue evidence="2">Leaf</tissue>
    </source>
</reference>
<evidence type="ECO:0000313" key="2">
    <source>
        <dbReference type="EMBL" id="KAH1073618.1"/>
    </source>
</evidence>
<dbReference type="PANTHER" id="PTHR33322:SF3">
    <property type="entry name" value="BAG FAMILY MOLECULAR CHAPERONE REGULATOR 7"/>
    <property type="match status" value="1"/>
</dbReference>
<dbReference type="Proteomes" id="UP000828251">
    <property type="component" value="Unassembled WGS sequence"/>
</dbReference>
<evidence type="ECO:0008006" key="4">
    <source>
        <dbReference type="Google" id="ProtNLM"/>
    </source>
</evidence>
<proteinExistence type="predicted"/>
<accession>A0A9D3V9X0</accession>
<dbReference type="AlphaFoldDB" id="A0A9D3V9X0"/>
<dbReference type="EMBL" id="JAIQCV010000008">
    <property type="protein sequence ID" value="KAH1073618.1"/>
    <property type="molecule type" value="Genomic_DNA"/>
</dbReference>
<keyword evidence="3" id="KW-1185">Reference proteome</keyword>
<dbReference type="PANTHER" id="PTHR33322">
    <property type="entry name" value="BAG DOMAIN CONTAINING PROTEIN, EXPRESSED"/>
    <property type="match status" value="1"/>
</dbReference>
<organism evidence="2 3">
    <name type="scientific">Gossypium stocksii</name>
    <dbReference type="NCBI Taxonomy" id="47602"/>
    <lineage>
        <taxon>Eukaryota</taxon>
        <taxon>Viridiplantae</taxon>
        <taxon>Streptophyta</taxon>
        <taxon>Embryophyta</taxon>
        <taxon>Tracheophyta</taxon>
        <taxon>Spermatophyta</taxon>
        <taxon>Magnoliopsida</taxon>
        <taxon>eudicotyledons</taxon>
        <taxon>Gunneridae</taxon>
        <taxon>Pentapetalae</taxon>
        <taxon>rosids</taxon>
        <taxon>malvids</taxon>
        <taxon>Malvales</taxon>
        <taxon>Malvaceae</taxon>
        <taxon>Malvoideae</taxon>
        <taxon>Gossypium</taxon>
    </lineage>
</organism>
<dbReference type="PROSITE" id="PS50096">
    <property type="entry name" value="IQ"/>
    <property type="match status" value="1"/>
</dbReference>
<evidence type="ECO:0000313" key="3">
    <source>
        <dbReference type="Proteomes" id="UP000828251"/>
    </source>
</evidence>
<sequence length="337" mass="37891">MSLTRPLVAPFDLSASMFDLFEEPEMALSLDVFNPSGTLFSSFLSVPFDQAFDAITDVISLSETPFTSIYRRVRAVDGLGLGADRLKEWDRKHTWTAELKGGAERKYQYTTEIKGLEGREYKWTAEIESPEKKYSWTAEIKGEDEGNAAKKHDGKEVAVKIKEIGSNAGESSGGKVKTKGKCSTHEVEIKEPVDHAATILKRAFERRAGAVAKLRGKRPMLSPEEAAVVIEKTFRAYLIRRSKSLRALRELAAAKSKLKELRASFNAYSYRQTVARDSNERRRFSERIISLILTVDAIQGADIMVRAGRRSMLDELEAMLDAVDPHDPRGKLRFLKR</sequence>